<organism evidence="3 4">
    <name type="scientific">Goodea atripinnis</name>
    <dbReference type="NCBI Taxonomy" id="208336"/>
    <lineage>
        <taxon>Eukaryota</taxon>
        <taxon>Metazoa</taxon>
        <taxon>Chordata</taxon>
        <taxon>Craniata</taxon>
        <taxon>Vertebrata</taxon>
        <taxon>Euteleostomi</taxon>
        <taxon>Actinopterygii</taxon>
        <taxon>Neopterygii</taxon>
        <taxon>Teleostei</taxon>
        <taxon>Neoteleostei</taxon>
        <taxon>Acanthomorphata</taxon>
        <taxon>Ovalentaria</taxon>
        <taxon>Atherinomorphae</taxon>
        <taxon>Cyprinodontiformes</taxon>
        <taxon>Goodeidae</taxon>
        <taxon>Goodea</taxon>
    </lineage>
</organism>
<dbReference type="SUPFAM" id="SSF52540">
    <property type="entry name" value="P-loop containing nucleoside triphosphate hydrolases"/>
    <property type="match status" value="1"/>
</dbReference>
<name>A0ABV0PK92_9TELE</name>
<keyword evidence="1" id="KW-0547">Nucleotide-binding</keyword>
<dbReference type="InterPro" id="IPR027417">
    <property type="entry name" value="P-loop_NTPase"/>
</dbReference>
<evidence type="ECO:0000256" key="2">
    <source>
        <dbReference type="ARBA" id="ARBA00023134"/>
    </source>
</evidence>
<dbReference type="InterPro" id="IPR051995">
    <property type="entry name" value="Ciliary_GTPase"/>
</dbReference>
<dbReference type="Pfam" id="PF00025">
    <property type="entry name" value="Arf"/>
    <property type="match status" value="1"/>
</dbReference>
<protein>
    <submittedName>
        <fullName evidence="3">Uncharacterized protein</fullName>
    </submittedName>
</protein>
<dbReference type="Gene3D" id="3.40.50.300">
    <property type="entry name" value="P-loop containing nucleotide triphosphate hydrolases"/>
    <property type="match status" value="1"/>
</dbReference>
<gene>
    <name evidence="3" type="ORF">GOODEAATRI_002633</name>
</gene>
<evidence type="ECO:0000313" key="4">
    <source>
        <dbReference type="Proteomes" id="UP001476798"/>
    </source>
</evidence>
<accession>A0ABV0PK92</accession>
<comment type="caution">
    <text evidence="3">The sequence shown here is derived from an EMBL/GenBank/DDBJ whole genome shotgun (WGS) entry which is preliminary data.</text>
</comment>
<evidence type="ECO:0000313" key="3">
    <source>
        <dbReference type="EMBL" id="MEQ2183895.1"/>
    </source>
</evidence>
<proteinExistence type="predicted"/>
<dbReference type="EMBL" id="JAHRIO010080059">
    <property type="protein sequence ID" value="MEQ2183895.1"/>
    <property type="molecule type" value="Genomic_DNA"/>
</dbReference>
<keyword evidence="2" id="KW-0342">GTP-binding</keyword>
<dbReference type="PANTHER" id="PTHR46090:SF4">
    <property type="entry name" value="ADP RIBOSYLATION FACTOR LIKE GTPASE 13A"/>
    <property type="match status" value="1"/>
</dbReference>
<dbReference type="PANTHER" id="PTHR46090">
    <property type="entry name" value="ADP-RIBOSYLATION FACTOR-LIKE PROTEIN 13B"/>
    <property type="match status" value="1"/>
</dbReference>
<keyword evidence="4" id="KW-1185">Reference proteome</keyword>
<dbReference type="InterPro" id="IPR006689">
    <property type="entry name" value="Small_GTPase_ARF/SAR"/>
</dbReference>
<evidence type="ECO:0000256" key="1">
    <source>
        <dbReference type="ARBA" id="ARBA00022741"/>
    </source>
</evidence>
<sequence>MTPRSPSVEHCSISVISQPWSSIATSHMLVSVGLQIGRQASSTFPRLHLPHEVPVPEKMVAAVLTLFSSSQYVQPDEQLLQLGLQNPGANQVHIMAFSTCNYTKSIDFRCAILTQLFGLTGIPGPTHSCIKNELRVENYLVTLLDVGGSAESRGVWRELYGEAHGVIFVVDSSDRQRMKEAREVLADLLKQPRVAGKPILV</sequence>
<reference evidence="3 4" key="1">
    <citation type="submission" date="2021-06" db="EMBL/GenBank/DDBJ databases">
        <authorList>
            <person name="Palmer J.M."/>
        </authorList>
    </citation>
    <scope>NUCLEOTIDE SEQUENCE [LARGE SCALE GENOMIC DNA]</scope>
    <source>
        <strain evidence="3 4">GA_2019</strain>
        <tissue evidence="3">Muscle</tissue>
    </source>
</reference>
<dbReference type="Proteomes" id="UP001476798">
    <property type="component" value="Unassembled WGS sequence"/>
</dbReference>